<dbReference type="AlphaFoldDB" id="A0A7X1CQ40"/>
<evidence type="ECO:0000313" key="2">
    <source>
        <dbReference type="Proteomes" id="UP000535908"/>
    </source>
</evidence>
<reference evidence="1 2" key="1">
    <citation type="submission" date="2020-03" db="EMBL/GenBank/DDBJ databases">
        <title>Soil Listeria distribution.</title>
        <authorList>
            <person name="Liao J."/>
            <person name="Wiedmann M."/>
        </authorList>
    </citation>
    <scope>NUCLEOTIDE SEQUENCE [LARGE SCALE GENOMIC DNA]</scope>
    <source>
        <strain evidence="1 2">FSL L7-0741</strain>
    </source>
</reference>
<organism evidence="1 2">
    <name type="scientific">Listeria grandensis</name>
    <dbReference type="NCBI Taxonomy" id="1494963"/>
    <lineage>
        <taxon>Bacteria</taxon>
        <taxon>Bacillati</taxon>
        <taxon>Bacillota</taxon>
        <taxon>Bacilli</taxon>
        <taxon>Bacillales</taxon>
        <taxon>Listeriaceae</taxon>
        <taxon>Listeria</taxon>
    </lineage>
</organism>
<dbReference type="Proteomes" id="UP000535908">
    <property type="component" value="Unassembled WGS sequence"/>
</dbReference>
<evidence type="ECO:0000313" key="1">
    <source>
        <dbReference type="EMBL" id="MBC1936640.1"/>
    </source>
</evidence>
<proteinExistence type="predicted"/>
<comment type="caution">
    <text evidence="1">The sequence shown here is derived from an EMBL/GenBank/DDBJ whole genome shotgun (WGS) entry which is preliminary data.</text>
</comment>
<dbReference type="EMBL" id="JAARWN010000008">
    <property type="protein sequence ID" value="MBC1936640.1"/>
    <property type="molecule type" value="Genomic_DNA"/>
</dbReference>
<evidence type="ECO:0008006" key="3">
    <source>
        <dbReference type="Google" id="ProtNLM"/>
    </source>
</evidence>
<gene>
    <name evidence="1" type="ORF">HCA69_09700</name>
</gene>
<sequence>MEFTSEALYALNMLNDDSTDIFNVPIPKYNEEGELENLKIVLEKGYSHLEKIGLFQNGEPTEEGLKYGYILKKYQKAKRYMTLNNFTCAVDVDKNKMFSHVLEKTDENIYTLERTDKMILLAVFYQNIKFLQQLDIKQQSEDTKIWQDYALLRLEAYYSQNEAFQLQYFEYDKCTYSALIIDNDTEIIEYDLPRQKVRSIAGKTLKKQFVKFMKVQV</sequence>
<dbReference type="RefSeq" id="WP_185526184.1">
    <property type="nucleotide sequence ID" value="NZ_JAARWN010000008.1"/>
</dbReference>
<protein>
    <recommendedName>
        <fullName evidence="3">DUF5081 family protein</fullName>
    </recommendedName>
</protein>
<accession>A0A7X1CQ40</accession>
<name>A0A7X1CQ40_9LIST</name>